<evidence type="ECO:0000256" key="10">
    <source>
        <dbReference type="ARBA" id="ARBA00025810"/>
    </source>
</evidence>
<evidence type="ECO:0000256" key="1">
    <source>
        <dbReference type="ARBA" id="ARBA00001917"/>
    </source>
</evidence>
<evidence type="ECO:0000256" key="3">
    <source>
        <dbReference type="ARBA" id="ARBA00022630"/>
    </source>
</evidence>
<comment type="function">
    <text evidence="11">Involved in the biosynthesis of isoprenoids. Catalyzes the 1,3-allylic rearrangement of the homoallylic substrate isopentenyl (IPP) to its allylic isomer, dimethylallyl diphosphate (DMAPP).</text>
</comment>
<keyword evidence="5 11" id="KW-0479">Metal-binding</keyword>
<feature type="domain" description="FMN-dependent dehydrogenase" evidence="12">
    <location>
        <begin position="178"/>
        <end position="337"/>
    </location>
</feature>
<dbReference type="AlphaFoldDB" id="A0A2R7Y3T3"/>
<evidence type="ECO:0000259" key="12">
    <source>
        <dbReference type="Pfam" id="PF01070"/>
    </source>
</evidence>
<gene>
    <name evidence="11" type="primary">fni</name>
    <name evidence="13" type="ORF">B7O98_05950</name>
</gene>
<dbReference type="PANTHER" id="PTHR43665">
    <property type="entry name" value="ISOPENTENYL-DIPHOSPHATE DELTA-ISOMERASE"/>
    <property type="match status" value="1"/>
</dbReference>
<keyword evidence="9 11" id="KW-0413">Isomerase</keyword>
<dbReference type="PANTHER" id="PTHR43665:SF1">
    <property type="entry name" value="ISOPENTENYL-DIPHOSPHATE DELTA-ISOMERASE"/>
    <property type="match status" value="1"/>
</dbReference>
<evidence type="ECO:0000313" key="14">
    <source>
        <dbReference type="Proteomes" id="UP000244093"/>
    </source>
</evidence>
<evidence type="ECO:0000256" key="11">
    <source>
        <dbReference type="HAMAP-Rule" id="MF_00354"/>
    </source>
</evidence>
<evidence type="ECO:0000256" key="4">
    <source>
        <dbReference type="ARBA" id="ARBA00022643"/>
    </source>
</evidence>
<feature type="binding site" evidence="11">
    <location>
        <begin position="275"/>
        <end position="277"/>
    </location>
    <ligand>
        <name>FMN</name>
        <dbReference type="ChEBI" id="CHEBI:58210"/>
    </ligand>
</feature>
<feature type="binding site" evidence="11">
    <location>
        <position position="160"/>
    </location>
    <ligand>
        <name>substrate</name>
    </ligand>
</feature>
<evidence type="ECO:0000256" key="7">
    <source>
        <dbReference type="ARBA" id="ARBA00022857"/>
    </source>
</evidence>
<dbReference type="PIRSF" id="PIRSF003314">
    <property type="entry name" value="IPP_isomerase"/>
    <property type="match status" value="1"/>
</dbReference>
<feature type="binding site" evidence="11">
    <location>
        <position position="192"/>
    </location>
    <ligand>
        <name>FMN</name>
        <dbReference type="ChEBI" id="CHEBI:58210"/>
    </ligand>
</feature>
<dbReference type="GO" id="GO:0010181">
    <property type="term" value="F:FMN binding"/>
    <property type="evidence" value="ECO:0007669"/>
    <property type="project" value="UniProtKB-UniRule"/>
</dbReference>
<keyword evidence="8 11" id="KW-0414">Isoprene biosynthesis</keyword>
<dbReference type="GO" id="GO:0000287">
    <property type="term" value="F:magnesium ion binding"/>
    <property type="evidence" value="ECO:0007669"/>
    <property type="project" value="UniProtKB-UniRule"/>
</dbReference>
<keyword evidence="7 11" id="KW-0521">NADP</keyword>
<keyword evidence="2 11" id="KW-0963">Cytoplasm</keyword>
<comment type="subunit">
    <text evidence="10 11">Homooctamer. Dimer of tetramers.</text>
</comment>
<comment type="cofactor">
    <cofactor evidence="11">
        <name>NADPH</name>
        <dbReference type="ChEBI" id="CHEBI:57783"/>
    </cofactor>
</comment>
<feature type="binding site" evidence="11">
    <location>
        <begin position="9"/>
        <end position="10"/>
    </location>
    <ligand>
        <name>substrate</name>
    </ligand>
</feature>
<feature type="binding site" evidence="11">
    <location>
        <position position="97"/>
    </location>
    <ligand>
        <name>FMN</name>
        <dbReference type="ChEBI" id="CHEBI:58210"/>
    </ligand>
</feature>
<sequence length="356" mass="38850">MGLDDNQLRKLEHLEIVLNESVEGPNTTFFEYVFIPHQAYSDLTFDDIDLRVRVFGKDLQAPIFISGMTGGAPGTEKINEKLAEVAEKYGLGLGVGSQRAAIENPSLQYTFKVVRKHARSIPVLANIGAHEFVKYDMRKILDIINMIEADALAIHLNIAQEMIQLEGTPTFKNLLIKVGEVLKEISIPIVIKEVGNGLSYEVVKAFHEVGVNHFDVQGAGGTNWVLVEKYRALRKGNTLKGFVADNIADVGIPTAASIVEARNAAPNAFIIGSGGIRKASDVIKALRLGADAVGLASPILKAYFNGVLEEYLHALLHGVKACFILSGSRNVSELRTKPVIITSLLKEWITARGIRV</sequence>
<dbReference type="HAMAP" id="MF_00354">
    <property type="entry name" value="Idi_2"/>
    <property type="match status" value="1"/>
</dbReference>
<comment type="cofactor">
    <cofactor evidence="11">
        <name>Mg(2+)</name>
        <dbReference type="ChEBI" id="CHEBI:18420"/>
    </cofactor>
</comment>
<evidence type="ECO:0000256" key="5">
    <source>
        <dbReference type="ARBA" id="ARBA00022723"/>
    </source>
</evidence>
<keyword evidence="6 11" id="KW-0460">Magnesium</keyword>
<evidence type="ECO:0000313" key="13">
    <source>
        <dbReference type="EMBL" id="PUA32211.1"/>
    </source>
</evidence>
<proteinExistence type="inferred from homology"/>
<evidence type="ECO:0000256" key="6">
    <source>
        <dbReference type="ARBA" id="ARBA00022842"/>
    </source>
</evidence>
<evidence type="ECO:0000256" key="9">
    <source>
        <dbReference type="ARBA" id="ARBA00023235"/>
    </source>
</evidence>
<feature type="binding site" evidence="11">
    <location>
        <begin position="67"/>
        <end position="69"/>
    </location>
    <ligand>
        <name>FMN</name>
        <dbReference type="ChEBI" id="CHEBI:58210"/>
    </ligand>
</feature>
<dbReference type="SMART" id="SM01240">
    <property type="entry name" value="IMPDH"/>
    <property type="match status" value="1"/>
</dbReference>
<comment type="similarity">
    <text evidence="11">Belongs to the IPP isomerase type 2 family.</text>
</comment>
<comment type="cofactor">
    <cofactor evidence="1 11">
        <name>FMN</name>
        <dbReference type="ChEBI" id="CHEBI:58210"/>
    </cofactor>
</comment>
<dbReference type="InterPro" id="IPR000262">
    <property type="entry name" value="FMN-dep_DH"/>
</dbReference>
<reference evidence="13 14" key="1">
    <citation type="journal article" date="2018" name="Syst. Appl. Microbiol.">
        <title>A new symbiotic nanoarchaeote (Candidatus Nanoclepta minutus) and its host (Zestosphaera tikiterensis gen. nov., sp. nov.) from a New Zealand hot spring.</title>
        <authorList>
            <person name="St John E."/>
            <person name="Liu Y."/>
            <person name="Podar M."/>
            <person name="Stott M.B."/>
            <person name="Meneghin J."/>
            <person name="Chen Z."/>
            <person name="Lagutin K."/>
            <person name="Mitchell K."/>
            <person name="Reysenbach A.L."/>
        </authorList>
    </citation>
    <scope>NUCLEOTIDE SEQUENCE [LARGE SCALE GENOMIC DNA]</scope>
    <source>
        <strain evidence="13">NZ3</strain>
    </source>
</reference>
<dbReference type="GO" id="GO:0004452">
    <property type="term" value="F:isopentenyl-diphosphate delta-isomerase activity"/>
    <property type="evidence" value="ECO:0007669"/>
    <property type="project" value="UniProtKB-UniRule"/>
</dbReference>
<organism evidence="13 14">
    <name type="scientific">Zestosphaera tikiterensis</name>
    <dbReference type="NCBI Taxonomy" id="1973259"/>
    <lineage>
        <taxon>Archaea</taxon>
        <taxon>Thermoproteota</taxon>
        <taxon>Thermoprotei</taxon>
        <taxon>Desulfurococcales</taxon>
        <taxon>Desulfurococcaceae</taxon>
        <taxon>Zestosphaera</taxon>
    </lineage>
</organism>
<evidence type="ECO:0000256" key="2">
    <source>
        <dbReference type="ARBA" id="ARBA00022490"/>
    </source>
</evidence>
<comment type="subcellular location">
    <subcellularLocation>
        <location evidence="11">Cytoplasm</location>
    </subcellularLocation>
</comment>
<protein>
    <recommendedName>
        <fullName evidence="11">Isopentenyl-diphosphate delta-isomerase</fullName>
        <shortName evidence="11">IPP isomerase</shortName>
        <ecNumber evidence="11">5.3.3.2</ecNumber>
    </recommendedName>
    <alternativeName>
        <fullName evidence="11">Isopentenyl diphosphate:dimethylallyl diphosphate isomerase</fullName>
    </alternativeName>
    <alternativeName>
        <fullName evidence="11">Isopentenyl pyrophosphate isomerase</fullName>
    </alternativeName>
    <alternativeName>
        <fullName evidence="11">Type 2 isopentenyl diphosphate isomerase</fullName>
        <shortName evidence="11">IDI-2</shortName>
    </alternativeName>
</protein>
<feature type="binding site" evidence="11">
    <location>
        <begin position="296"/>
        <end position="297"/>
    </location>
    <ligand>
        <name>FMN</name>
        <dbReference type="ChEBI" id="CHEBI:58210"/>
    </ligand>
</feature>
<dbReference type="Proteomes" id="UP000244093">
    <property type="component" value="Unassembled WGS sequence"/>
</dbReference>
<dbReference type="GO" id="GO:0016491">
    <property type="term" value="F:oxidoreductase activity"/>
    <property type="evidence" value="ECO:0007669"/>
    <property type="project" value="InterPro"/>
</dbReference>
<keyword evidence="3 11" id="KW-0285">Flavoprotein</keyword>
<dbReference type="InterPro" id="IPR013785">
    <property type="entry name" value="Aldolase_TIM"/>
</dbReference>
<feature type="binding site" evidence="11">
    <location>
        <position position="161"/>
    </location>
    <ligand>
        <name>Mg(2+)</name>
        <dbReference type="ChEBI" id="CHEBI:18420"/>
    </ligand>
</feature>
<dbReference type="EMBL" id="NBVN01000004">
    <property type="protein sequence ID" value="PUA32211.1"/>
    <property type="molecule type" value="Genomic_DNA"/>
</dbReference>
<dbReference type="SUPFAM" id="SSF51395">
    <property type="entry name" value="FMN-linked oxidoreductases"/>
    <property type="match status" value="1"/>
</dbReference>
<feature type="binding site" evidence="11">
    <location>
        <begin position="97"/>
        <end position="99"/>
    </location>
    <ligand>
        <name>substrate</name>
    </ligand>
</feature>
<dbReference type="Gene3D" id="3.20.20.70">
    <property type="entry name" value="Aldolase class I"/>
    <property type="match status" value="1"/>
</dbReference>
<dbReference type="EC" id="5.3.3.2" evidence="11"/>
<accession>A0A2R7Y3T3</accession>
<dbReference type="Pfam" id="PF01070">
    <property type="entry name" value="FMN_dh"/>
    <property type="match status" value="1"/>
</dbReference>
<dbReference type="GO" id="GO:0008299">
    <property type="term" value="P:isoprenoid biosynthetic process"/>
    <property type="evidence" value="ECO:0007669"/>
    <property type="project" value="UniProtKB-UniRule"/>
</dbReference>
<dbReference type="GO" id="GO:0005737">
    <property type="term" value="C:cytoplasm"/>
    <property type="evidence" value="ECO:0007669"/>
    <property type="project" value="UniProtKB-SubCell"/>
</dbReference>
<dbReference type="CDD" id="cd02811">
    <property type="entry name" value="IDI-2_FMN"/>
    <property type="match status" value="1"/>
</dbReference>
<comment type="catalytic activity">
    <reaction evidence="11">
        <text>isopentenyl diphosphate = dimethylallyl diphosphate</text>
        <dbReference type="Rhea" id="RHEA:23284"/>
        <dbReference type="ChEBI" id="CHEBI:57623"/>
        <dbReference type="ChEBI" id="CHEBI:128769"/>
        <dbReference type="EC" id="5.3.3.2"/>
    </reaction>
</comment>
<feature type="binding site" evidence="11">
    <location>
        <position position="222"/>
    </location>
    <ligand>
        <name>FMN</name>
        <dbReference type="ChEBI" id="CHEBI:58210"/>
    </ligand>
</feature>
<comment type="caution">
    <text evidence="11">Lacks conserved residue(s) required for the propagation of feature annotation.</text>
</comment>
<dbReference type="NCBIfam" id="TIGR02151">
    <property type="entry name" value="IPP_isom_2"/>
    <property type="match status" value="1"/>
</dbReference>
<evidence type="ECO:0000256" key="8">
    <source>
        <dbReference type="ARBA" id="ARBA00023229"/>
    </source>
</evidence>
<feature type="binding site" evidence="11">
    <location>
        <position position="126"/>
    </location>
    <ligand>
        <name>FMN</name>
        <dbReference type="ChEBI" id="CHEBI:58210"/>
    </ligand>
</feature>
<feature type="binding site" evidence="11">
    <location>
        <position position="66"/>
    </location>
    <ligand>
        <name>FMN</name>
        <dbReference type="ChEBI" id="CHEBI:58210"/>
    </ligand>
</feature>
<keyword evidence="4 11" id="KW-0288">FMN</keyword>
<dbReference type="GO" id="GO:0070402">
    <property type="term" value="F:NADPH binding"/>
    <property type="evidence" value="ECO:0007669"/>
    <property type="project" value="UniProtKB-UniRule"/>
</dbReference>
<name>A0A2R7Y3T3_9CREN</name>
<dbReference type="InterPro" id="IPR011179">
    <property type="entry name" value="IPdP_isomerase"/>
</dbReference>
<comment type="caution">
    <text evidence="13">The sequence shown here is derived from an EMBL/GenBank/DDBJ whole genome shotgun (WGS) entry which is preliminary data.</text>
</comment>